<name>V5I8H1_ANOGL</name>
<evidence type="ECO:0000256" key="10">
    <source>
        <dbReference type="ARBA" id="ARBA00022833"/>
    </source>
</evidence>
<dbReference type="GO" id="GO:0008270">
    <property type="term" value="F:zinc ion binding"/>
    <property type="evidence" value="ECO:0007669"/>
    <property type="project" value="InterPro"/>
</dbReference>
<dbReference type="InterPro" id="IPR003146">
    <property type="entry name" value="M14A_act_pep"/>
</dbReference>
<dbReference type="Pfam" id="PF00246">
    <property type="entry name" value="Peptidase_M14"/>
    <property type="match status" value="1"/>
</dbReference>
<evidence type="ECO:0000256" key="8">
    <source>
        <dbReference type="ARBA" id="ARBA00022729"/>
    </source>
</evidence>
<dbReference type="PROSITE" id="PS52035">
    <property type="entry name" value="PEPTIDASE_M14"/>
    <property type="match status" value="1"/>
</dbReference>
<feature type="chain" id="PRO_5004736623" description="Zinc carboxypeptidase A 1" evidence="16">
    <location>
        <begin position="18"/>
        <end position="415"/>
    </location>
</feature>
<dbReference type="InterPro" id="IPR036990">
    <property type="entry name" value="M14A-like_propep"/>
</dbReference>
<comment type="similarity">
    <text evidence="3 15">Belongs to the peptidase M14 family.</text>
</comment>
<evidence type="ECO:0000256" key="7">
    <source>
        <dbReference type="ARBA" id="ARBA00022723"/>
    </source>
</evidence>
<evidence type="ECO:0000256" key="4">
    <source>
        <dbReference type="ARBA" id="ARBA00022525"/>
    </source>
</evidence>
<evidence type="ECO:0000256" key="3">
    <source>
        <dbReference type="ARBA" id="ARBA00005988"/>
    </source>
</evidence>
<dbReference type="SMART" id="SM00631">
    <property type="entry name" value="Zn_pept"/>
    <property type="match status" value="1"/>
</dbReference>
<keyword evidence="11" id="KW-0482">Metalloprotease</keyword>
<comment type="cofactor">
    <cofactor evidence="1">
        <name>Zn(2+)</name>
        <dbReference type="ChEBI" id="CHEBI:29105"/>
    </cofactor>
</comment>
<evidence type="ECO:0000256" key="6">
    <source>
        <dbReference type="ARBA" id="ARBA00022670"/>
    </source>
</evidence>
<feature type="active site" description="Proton donor/acceptor" evidence="15">
    <location>
        <position position="376"/>
    </location>
</feature>
<evidence type="ECO:0000256" key="13">
    <source>
        <dbReference type="ARBA" id="ARBA00057299"/>
    </source>
</evidence>
<evidence type="ECO:0000256" key="12">
    <source>
        <dbReference type="ARBA" id="ARBA00023157"/>
    </source>
</evidence>
<dbReference type="PROSITE" id="PS00133">
    <property type="entry name" value="CARBOXYPEPT_ZN_2"/>
    <property type="match status" value="1"/>
</dbReference>
<comment type="function">
    <text evidence="13">Involved in the digestion of the blood meal.</text>
</comment>
<evidence type="ECO:0000256" key="5">
    <source>
        <dbReference type="ARBA" id="ARBA00022645"/>
    </source>
</evidence>
<evidence type="ECO:0000256" key="2">
    <source>
        <dbReference type="ARBA" id="ARBA00004613"/>
    </source>
</evidence>
<protein>
    <recommendedName>
        <fullName evidence="14">Zinc carboxypeptidase A 1</fullName>
    </recommendedName>
</protein>
<evidence type="ECO:0000256" key="16">
    <source>
        <dbReference type="SAM" id="SignalP"/>
    </source>
</evidence>
<keyword evidence="7" id="KW-0479">Metal-binding</keyword>
<dbReference type="Gene3D" id="3.30.70.340">
    <property type="entry name" value="Metallocarboxypeptidase-like"/>
    <property type="match status" value="1"/>
</dbReference>
<evidence type="ECO:0000259" key="17">
    <source>
        <dbReference type="PROSITE" id="PS52035"/>
    </source>
</evidence>
<dbReference type="GO" id="GO:0004181">
    <property type="term" value="F:metallocarboxypeptidase activity"/>
    <property type="evidence" value="ECO:0007669"/>
    <property type="project" value="InterPro"/>
</dbReference>
<dbReference type="InterPro" id="IPR000834">
    <property type="entry name" value="Peptidase_M14"/>
</dbReference>
<reference evidence="18" key="1">
    <citation type="submission" date="2013-07" db="EMBL/GenBank/DDBJ databases">
        <title>Midgut Transcriptome Profiling of Anoplphora glabripennis, a Lignocellulose Degrading, Wood-Boring Cerambycid.</title>
        <authorList>
            <person name="Scully E.D."/>
            <person name="Hoover K."/>
            <person name="Carlson J.E."/>
            <person name="Tien M."/>
            <person name="Geib S.M."/>
        </authorList>
    </citation>
    <scope>NUCLEOTIDE SEQUENCE</scope>
</reference>
<dbReference type="SUPFAM" id="SSF53187">
    <property type="entry name" value="Zn-dependent exopeptidases"/>
    <property type="match status" value="1"/>
</dbReference>
<dbReference type="FunFam" id="3.30.70.340:FF:000002">
    <property type="entry name" value="Carboxypeptidase A"/>
    <property type="match status" value="1"/>
</dbReference>
<keyword evidence="4" id="KW-0964">Secreted</keyword>
<dbReference type="GO" id="GO:0006508">
    <property type="term" value="P:proteolysis"/>
    <property type="evidence" value="ECO:0007669"/>
    <property type="project" value="UniProtKB-KW"/>
</dbReference>
<feature type="signal peptide" evidence="16">
    <location>
        <begin position="1"/>
        <end position="17"/>
    </location>
</feature>
<keyword evidence="10" id="KW-0862">Zinc</keyword>
<dbReference type="PANTHER" id="PTHR11705:SF153">
    <property type="entry name" value="ZINC CARBOXYPEPTIDASE A 1-LIKE PROTEIN"/>
    <property type="match status" value="1"/>
</dbReference>
<evidence type="ECO:0000313" key="18">
    <source>
        <dbReference type="EMBL" id="JAB63771.1"/>
    </source>
</evidence>
<proteinExistence type="inferred from homology"/>
<dbReference type="Gene3D" id="3.40.630.10">
    <property type="entry name" value="Zn peptidases"/>
    <property type="match status" value="1"/>
</dbReference>
<evidence type="ECO:0000256" key="14">
    <source>
        <dbReference type="ARBA" id="ARBA00069039"/>
    </source>
</evidence>
<evidence type="ECO:0000256" key="15">
    <source>
        <dbReference type="PROSITE-ProRule" id="PRU01379"/>
    </source>
</evidence>
<feature type="domain" description="Peptidase M14" evidence="17">
    <location>
        <begin position="118"/>
        <end position="410"/>
    </location>
</feature>
<dbReference type="InterPro" id="IPR057247">
    <property type="entry name" value="CARBOXYPEPT_ZN_2"/>
</dbReference>
<dbReference type="SUPFAM" id="SSF54897">
    <property type="entry name" value="Protease propeptides/inhibitors"/>
    <property type="match status" value="1"/>
</dbReference>
<evidence type="ECO:0000256" key="11">
    <source>
        <dbReference type="ARBA" id="ARBA00023049"/>
    </source>
</evidence>
<evidence type="ECO:0000256" key="1">
    <source>
        <dbReference type="ARBA" id="ARBA00001947"/>
    </source>
</evidence>
<dbReference type="PRINTS" id="PR00765">
    <property type="entry name" value="CRBOXYPTASEA"/>
</dbReference>
<dbReference type="GO" id="GO:0005615">
    <property type="term" value="C:extracellular space"/>
    <property type="evidence" value="ECO:0007669"/>
    <property type="project" value="TreeGrafter"/>
</dbReference>
<organism evidence="18">
    <name type="scientific">Anoplophora glabripennis</name>
    <name type="common">Asian longhorn beetle</name>
    <name type="synonym">Anoplophora nobilis</name>
    <dbReference type="NCBI Taxonomy" id="217634"/>
    <lineage>
        <taxon>Eukaryota</taxon>
        <taxon>Metazoa</taxon>
        <taxon>Ecdysozoa</taxon>
        <taxon>Arthropoda</taxon>
        <taxon>Hexapoda</taxon>
        <taxon>Insecta</taxon>
        <taxon>Pterygota</taxon>
        <taxon>Neoptera</taxon>
        <taxon>Endopterygota</taxon>
        <taxon>Coleoptera</taxon>
        <taxon>Polyphaga</taxon>
        <taxon>Cucujiformia</taxon>
        <taxon>Chrysomeloidea</taxon>
        <taxon>Cerambycidae</taxon>
        <taxon>Lamiinae</taxon>
        <taxon>Lamiini</taxon>
        <taxon>Anoplophora</taxon>
    </lineage>
</organism>
<dbReference type="PANTHER" id="PTHR11705">
    <property type="entry name" value="PROTEASE FAMILY M14 CARBOXYPEPTIDASE A,B"/>
    <property type="match status" value="1"/>
</dbReference>
<dbReference type="AlphaFoldDB" id="V5I8H1"/>
<accession>V5I8H1</accession>
<dbReference type="Pfam" id="PF02244">
    <property type="entry name" value="Propep_M14"/>
    <property type="match status" value="1"/>
</dbReference>
<dbReference type="FunFam" id="3.40.630.10:FF:000040">
    <property type="entry name" value="zinc carboxypeptidase"/>
    <property type="match status" value="1"/>
</dbReference>
<comment type="subcellular location">
    <subcellularLocation>
        <location evidence="2">Secreted</location>
    </subcellularLocation>
</comment>
<keyword evidence="12" id="KW-1015">Disulfide bond</keyword>
<keyword evidence="9" id="KW-0378">Hydrolase</keyword>
<dbReference type="CDD" id="cd03860">
    <property type="entry name" value="M14_CP_A-B_like"/>
    <property type="match status" value="1"/>
</dbReference>
<sequence>MKFLLALLALAVSLSAAEKLRFDNFRVYRLIPNDEETLNILKQFEDTEELSEYNFWSPPLKVGGEVDLMVPPYRFDEIENMAKSRGMNASVFIEDVQELIDNEGLRSQSRAGSFGWTSYHTLAEYNNFLRSLATRFPNTVTLLRGGVSHEGREILGVKVSFSPANQNNAVFLESLIHAREWIAGAVNTYILNEIVTSTDPAFRRFAERYDWYVFPVFNPDGFSFSHTNNRMWRKTRVPYTLCFGADPNRNWAYFWNSGGASALPCAETYRGPRAFSEPSTRSLSEFISSIGHRLVAYISFHSFSQMLLIPYGFTTAHLDNYALTHAIGLRAAASLARRFGTRYVVGNVAETIYIASGGSMDWVKGTFGTPIAYTYELRDRGSFGFLLPAAQIIPSALETLDSLVTILDEYERSRQ</sequence>
<evidence type="ECO:0000256" key="9">
    <source>
        <dbReference type="ARBA" id="ARBA00022801"/>
    </source>
</evidence>
<keyword evidence="6" id="KW-0645">Protease</keyword>
<dbReference type="EMBL" id="GALX01004695">
    <property type="protein sequence ID" value="JAB63771.1"/>
    <property type="molecule type" value="Transcribed_RNA"/>
</dbReference>
<keyword evidence="8 16" id="KW-0732">Signal</keyword>
<keyword evidence="5 18" id="KW-0121">Carboxypeptidase</keyword>
<gene>
    <name evidence="18" type="primary">CBPA1</name>
</gene>